<feature type="transmembrane region" description="Helical" evidence="1">
    <location>
        <begin position="168"/>
        <end position="189"/>
    </location>
</feature>
<name>A0ABT0FWF0_9ACTN</name>
<accession>A0ABT0FWF0</accession>
<feature type="transmembrane region" description="Helical" evidence="1">
    <location>
        <begin position="37"/>
        <end position="56"/>
    </location>
</feature>
<feature type="transmembrane region" description="Helical" evidence="1">
    <location>
        <begin position="102"/>
        <end position="128"/>
    </location>
</feature>
<evidence type="ECO:0000259" key="2">
    <source>
        <dbReference type="Pfam" id="PF13796"/>
    </source>
</evidence>
<evidence type="ECO:0000256" key="1">
    <source>
        <dbReference type="SAM" id="Phobius"/>
    </source>
</evidence>
<reference evidence="3 4" key="1">
    <citation type="submission" date="2022-04" db="EMBL/GenBank/DDBJ databases">
        <title>Genome draft of Actinomadura sp. ATCC 31491.</title>
        <authorList>
            <person name="Shi X."/>
            <person name="Du Y."/>
        </authorList>
    </citation>
    <scope>NUCLEOTIDE SEQUENCE [LARGE SCALE GENOMIC DNA]</scope>
    <source>
        <strain evidence="3 4">ATCC 31491</strain>
    </source>
</reference>
<dbReference type="Proteomes" id="UP001317259">
    <property type="component" value="Unassembled WGS sequence"/>
</dbReference>
<gene>
    <name evidence="3" type="ORF">MF672_023145</name>
</gene>
<comment type="caution">
    <text evidence="3">The sequence shown here is derived from an EMBL/GenBank/DDBJ whole genome shotgun (WGS) entry which is preliminary data.</text>
</comment>
<keyword evidence="4" id="KW-1185">Reference proteome</keyword>
<feature type="domain" description="Putative sensor" evidence="2">
    <location>
        <begin position="14"/>
        <end position="204"/>
    </location>
</feature>
<dbReference type="EMBL" id="JAKRKC020000001">
    <property type="protein sequence ID" value="MCK2216671.1"/>
    <property type="molecule type" value="Genomic_DNA"/>
</dbReference>
<evidence type="ECO:0000313" key="3">
    <source>
        <dbReference type="EMBL" id="MCK2216671.1"/>
    </source>
</evidence>
<feature type="transmembrane region" description="Helical" evidence="1">
    <location>
        <begin position="12"/>
        <end position="31"/>
    </location>
</feature>
<keyword evidence="1" id="KW-0812">Transmembrane</keyword>
<sequence>MTTLRHRVAADTRYTLLGLPTATIHFTVAVAGLSAGLGSAVALVGLPILAGAALAARSLADAERAALPGVLGHPVGRPRYAPPPPGAGPVRRLLNPLASGQAWLDLLHGIVAFPFALASFVLAAVWWAGAVAGLAFPLYGWVVARIPGVEPPLADWLGVPSWLATSDLFFVLVNTGVGVLFALTLPVVLRTAALLRAGVSQALLTRAPEPEPAAFPHGRTLSAATR</sequence>
<dbReference type="InterPro" id="IPR025828">
    <property type="entry name" value="Put_sensor_dom"/>
</dbReference>
<dbReference type="RefSeq" id="WP_242371443.1">
    <property type="nucleotide sequence ID" value="NZ_JAKRKC020000001.1"/>
</dbReference>
<evidence type="ECO:0000313" key="4">
    <source>
        <dbReference type="Proteomes" id="UP001317259"/>
    </source>
</evidence>
<organism evidence="3 4">
    <name type="scientific">Actinomadura luzonensis</name>
    <dbReference type="NCBI Taxonomy" id="2805427"/>
    <lineage>
        <taxon>Bacteria</taxon>
        <taxon>Bacillati</taxon>
        <taxon>Actinomycetota</taxon>
        <taxon>Actinomycetes</taxon>
        <taxon>Streptosporangiales</taxon>
        <taxon>Thermomonosporaceae</taxon>
        <taxon>Actinomadura</taxon>
    </lineage>
</organism>
<keyword evidence="1" id="KW-0472">Membrane</keyword>
<keyword evidence="1" id="KW-1133">Transmembrane helix</keyword>
<protein>
    <submittedName>
        <fullName evidence="3">Sensor domain-containing protein</fullName>
    </submittedName>
</protein>
<dbReference type="Pfam" id="PF13796">
    <property type="entry name" value="Sensor"/>
    <property type="match status" value="1"/>
</dbReference>
<proteinExistence type="predicted"/>